<organism evidence="1">
    <name type="scientific">Tanacetum cinerariifolium</name>
    <name type="common">Dalmatian daisy</name>
    <name type="synonym">Chrysanthemum cinerariifolium</name>
    <dbReference type="NCBI Taxonomy" id="118510"/>
    <lineage>
        <taxon>Eukaryota</taxon>
        <taxon>Viridiplantae</taxon>
        <taxon>Streptophyta</taxon>
        <taxon>Embryophyta</taxon>
        <taxon>Tracheophyta</taxon>
        <taxon>Spermatophyta</taxon>
        <taxon>Magnoliopsida</taxon>
        <taxon>eudicotyledons</taxon>
        <taxon>Gunneridae</taxon>
        <taxon>Pentapetalae</taxon>
        <taxon>asterids</taxon>
        <taxon>campanulids</taxon>
        <taxon>Asterales</taxon>
        <taxon>Asteraceae</taxon>
        <taxon>Asteroideae</taxon>
        <taxon>Anthemideae</taxon>
        <taxon>Anthemidinae</taxon>
        <taxon>Tanacetum</taxon>
    </lineage>
</organism>
<feature type="non-terminal residue" evidence="1">
    <location>
        <position position="1"/>
    </location>
</feature>
<reference evidence="1" key="1">
    <citation type="journal article" date="2019" name="Sci. Rep.">
        <title>Draft genome of Tanacetum cinerariifolium, the natural source of mosquito coil.</title>
        <authorList>
            <person name="Yamashiro T."/>
            <person name="Shiraishi A."/>
            <person name="Satake H."/>
            <person name="Nakayama K."/>
        </authorList>
    </citation>
    <scope>NUCLEOTIDE SEQUENCE</scope>
</reference>
<dbReference type="EMBL" id="BKCJ011318865">
    <property type="protein sequence ID" value="GFD20004.1"/>
    <property type="molecule type" value="Genomic_DNA"/>
</dbReference>
<protein>
    <submittedName>
        <fullName evidence="1">Uncharacterized protein</fullName>
    </submittedName>
</protein>
<sequence length="55" mass="5327">QVNSACSGGITAAIGVITSGAGGSTLGGGLSNSSKTAETANPNRFSMVVQMVLKK</sequence>
<comment type="caution">
    <text evidence="1">The sequence shown here is derived from an EMBL/GenBank/DDBJ whole genome shotgun (WGS) entry which is preliminary data.</text>
</comment>
<gene>
    <name evidence="1" type="ORF">Tci_891973</name>
</gene>
<name>A0A699UK32_TANCI</name>
<evidence type="ECO:0000313" key="1">
    <source>
        <dbReference type="EMBL" id="GFD20004.1"/>
    </source>
</evidence>
<proteinExistence type="predicted"/>
<accession>A0A699UK32</accession>
<dbReference type="AlphaFoldDB" id="A0A699UK32"/>